<keyword evidence="2" id="KW-1185">Reference proteome</keyword>
<gene>
    <name evidence="1" type="ORF">GCM10023156_63630</name>
</gene>
<reference evidence="2" key="1">
    <citation type="journal article" date="2019" name="Int. J. Syst. Evol. Microbiol.">
        <title>The Global Catalogue of Microorganisms (GCM) 10K type strain sequencing project: providing services to taxonomists for standard genome sequencing and annotation.</title>
        <authorList>
            <consortium name="The Broad Institute Genomics Platform"/>
            <consortium name="The Broad Institute Genome Sequencing Center for Infectious Disease"/>
            <person name="Wu L."/>
            <person name="Ma J."/>
        </authorList>
    </citation>
    <scope>NUCLEOTIDE SEQUENCE [LARGE SCALE GENOMIC DNA]</scope>
    <source>
        <strain evidence="2">JCM 17759</strain>
    </source>
</reference>
<name>A0ABP8NS42_9BACT</name>
<comment type="caution">
    <text evidence="1">The sequence shown here is derived from an EMBL/GenBank/DDBJ whole genome shotgun (WGS) entry which is preliminary data.</text>
</comment>
<dbReference type="RefSeq" id="WP_345327741.1">
    <property type="nucleotide sequence ID" value="NZ_BAABGA010000112.1"/>
</dbReference>
<dbReference type="Gene3D" id="3.40.50.150">
    <property type="entry name" value="Vaccinia Virus protein VP39"/>
    <property type="match status" value="1"/>
</dbReference>
<organism evidence="1 2">
    <name type="scientific">Novipirellula rosea</name>
    <dbReference type="NCBI Taxonomy" id="1031540"/>
    <lineage>
        <taxon>Bacteria</taxon>
        <taxon>Pseudomonadati</taxon>
        <taxon>Planctomycetota</taxon>
        <taxon>Planctomycetia</taxon>
        <taxon>Pirellulales</taxon>
        <taxon>Pirellulaceae</taxon>
        <taxon>Novipirellula</taxon>
    </lineage>
</organism>
<protein>
    <recommendedName>
        <fullName evidence="3">Pseudaminic acid biosynthesis-associated methylase</fullName>
    </recommendedName>
</protein>
<proteinExistence type="predicted"/>
<accession>A0ABP8NS42</accession>
<dbReference type="SUPFAM" id="SSF53335">
    <property type="entry name" value="S-adenosyl-L-methionine-dependent methyltransferases"/>
    <property type="match status" value="1"/>
</dbReference>
<sequence length="212" mass="23891">MTNTDSKFQTPQEEFWAGSFGVEYIERNTEEKNLASNISLFSKILSRTQGINSIVEFGSNIGLNLQALLTLLPNASANAIEINSTACQQLQQRLPSVQIINESILNLDPIGKFDLALIKGVLIHINPDALAAVYEKLANASARYVVIAEYYNPSPVTIQYRGADDRLFKRDFAGEFLDAHPDFSLLDYGFAWRRDPNFPQDDITWFLLERVK</sequence>
<dbReference type="NCBIfam" id="TIGR03587">
    <property type="entry name" value="Pse_Me-ase"/>
    <property type="match status" value="1"/>
</dbReference>
<dbReference type="InterPro" id="IPR029063">
    <property type="entry name" value="SAM-dependent_MTases_sf"/>
</dbReference>
<dbReference type="EMBL" id="BAABGA010000112">
    <property type="protein sequence ID" value="GAA4470409.1"/>
    <property type="molecule type" value="Genomic_DNA"/>
</dbReference>
<dbReference type="Proteomes" id="UP001500840">
    <property type="component" value="Unassembled WGS sequence"/>
</dbReference>
<evidence type="ECO:0000313" key="1">
    <source>
        <dbReference type="EMBL" id="GAA4470409.1"/>
    </source>
</evidence>
<dbReference type="InterPro" id="IPR020027">
    <property type="entry name" value="Pseudamin_synth-assoc_MeTrfase"/>
</dbReference>
<evidence type="ECO:0000313" key="2">
    <source>
        <dbReference type="Proteomes" id="UP001500840"/>
    </source>
</evidence>
<evidence type="ECO:0008006" key="3">
    <source>
        <dbReference type="Google" id="ProtNLM"/>
    </source>
</evidence>